<dbReference type="OMA" id="IMAFTTH"/>
<keyword evidence="2" id="KW-1133">Transmembrane helix</keyword>
<keyword evidence="2" id="KW-0812">Transmembrane</keyword>
<dbReference type="AlphaFoldDB" id="A0A1C7MQD5"/>
<keyword evidence="2" id="KW-0472">Membrane</keyword>
<dbReference type="EMBL" id="LUGG01000003">
    <property type="protein sequence ID" value="OBZ77164.1"/>
    <property type="molecule type" value="Genomic_DNA"/>
</dbReference>
<evidence type="ECO:0000256" key="2">
    <source>
        <dbReference type="SAM" id="Phobius"/>
    </source>
</evidence>
<comment type="caution">
    <text evidence="3">The sequence shown here is derived from an EMBL/GenBank/DDBJ whole genome shotgun (WGS) entry which is preliminary data.</text>
</comment>
<evidence type="ECO:0000313" key="4">
    <source>
        <dbReference type="Proteomes" id="UP000092993"/>
    </source>
</evidence>
<evidence type="ECO:0000256" key="1">
    <source>
        <dbReference type="SAM" id="MobiDB-lite"/>
    </source>
</evidence>
<proteinExistence type="predicted"/>
<feature type="transmembrane region" description="Helical" evidence="2">
    <location>
        <begin position="185"/>
        <end position="210"/>
    </location>
</feature>
<dbReference type="Proteomes" id="UP000092993">
    <property type="component" value="Unassembled WGS sequence"/>
</dbReference>
<evidence type="ECO:0000313" key="3">
    <source>
        <dbReference type="EMBL" id="OBZ77164.1"/>
    </source>
</evidence>
<feature type="region of interest" description="Disordered" evidence="1">
    <location>
        <begin position="346"/>
        <end position="382"/>
    </location>
</feature>
<feature type="region of interest" description="Disordered" evidence="1">
    <location>
        <begin position="268"/>
        <end position="313"/>
    </location>
</feature>
<dbReference type="STRING" id="5627.A0A1C7MQD5"/>
<sequence>MSNQSQATVFFADDQDYSSVTYEPENLWQHSSVSGAGVFDGTLSSGTTNATATFTFTGSVVRVLGVIVTAANESWPLPAIGFQLDGTAPSLYQPPAYTVTPNGQLQLQEQVAVYTSPQLADGQHILKIGVVEGTLDYPFVLDAFEYVPSSNAAATASQQVATTTIVASGATGAAGNSSKSSGAPVGAIVGGVIGGVAILVCAAIAVYFLCFRRRHGQTYFYAAARAGTYSTKVSSQASSVMKSADQSLEIKATPTPYMLPVSPSVVPESTAGAESSYNPPVTIPQPVYAPSQLGGAPTSDMGGSSTSGSSRQTRSMYAVNAMSQLQSSPNQPMSKAAQAGLLSVPQPTTYHADSGVRFTASAEPSSSGVHAVTDVPPTYSEN</sequence>
<name>A0A1C7MQD5_GRIFR</name>
<dbReference type="Gene3D" id="2.60.120.260">
    <property type="entry name" value="Galactose-binding domain-like"/>
    <property type="match status" value="1"/>
</dbReference>
<reference evidence="3 4" key="1">
    <citation type="submission" date="2016-03" db="EMBL/GenBank/DDBJ databases">
        <title>Whole genome sequencing of Grifola frondosa 9006-11.</title>
        <authorList>
            <person name="Min B."/>
            <person name="Park H."/>
            <person name="Kim J.-G."/>
            <person name="Cho H."/>
            <person name="Oh Y.-L."/>
            <person name="Kong W.-S."/>
            <person name="Choi I.-G."/>
        </authorList>
    </citation>
    <scope>NUCLEOTIDE SEQUENCE [LARGE SCALE GENOMIC DNA]</scope>
    <source>
        <strain evidence="3 4">9006-11</strain>
    </source>
</reference>
<organism evidence="3 4">
    <name type="scientific">Grifola frondosa</name>
    <name type="common">Maitake</name>
    <name type="synonym">Polyporus frondosus</name>
    <dbReference type="NCBI Taxonomy" id="5627"/>
    <lineage>
        <taxon>Eukaryota</taxon>
        <taxon>Fungi</taxon>
        <taxon>Dikarya</taxon>
        <taxon>Basidiomycota</taxon>
        <taxon>Agaricomycotina</taxon>
        <taxon>Agaricomycetes</taxon>
        <taxon>Polyporales</taxon>
        <taxon>Grifolaceae</taxon>
        <taxon>Grifola</taxon>
    </lineage>
</organism>
<gene>
    <name evidence="3" type="ORF">A0H81_03864</name>
</gene>
<dbReference type="OrthoDB" id="3265734at2759"/>
<accession>A0A1C7MQD5</accession>
<protein>
    <submittedName>
        <fullName evidence="3">Uncharacterized protein</fullName>
    </submittedName>
</protein>
<feature type="compositionally biased region" description="Low complexity" evidence="1">
    <location>
        <begin position="298"/>
        <end position="313"/>
    </location>
</feature>
<keyword evidence="4" id="KW-1185">Reference proteome</keyword>